<proteinExistence type="predicted"/>
<gene>
    <name evidence="1" type="ORF">BDY19DRAFT_1061084</name>
</gene>
<accession>A0ACB8TME7</accession>
<protein>
    <submittedName>
        <fullName evidence="1">Uncharacterized protein</fullName>
    </submittedName>
</protein>
<organism evidence="1 2">
    <name type="scientific">Irpex rosettiformis</name>
    <dbReference type="NCBI Taxonomy" id="378272"/>
    <lineage>
        <taxon>Eukaryota</taxon>
        <taxon>Fungi</taxon>
        <taxon>Dikarya</taxon>
        <taxon>Basidiomycota</taxon>
        <taxon>Agaricomycotina</taxon>
        <taxon>Agaricomycetes</taxon>
        <taxon>Polyporales</taxon>
        <taxon>Irpicaceae</taxon>
        <taxon>Irpex</taxon>
    </lineage>
</organism>
<dbReference type="EMBL" id="MU274991">
    <property type="protein sequence ID" value="KAI0083132.1"/>
    <property type="molecule type" value="Genomic_DNA"/>
</dbReference>
<dbReference type="Proteomes" id="UP001055072">
    <property type="component" value="Unassembled WGS sequence"/>
</dbReference>
<sequence>MTLLLLPFQLESMAGLLNGWKLAEPLFGLKSSSCVLPSTTYGYSTPFSLMNFVRFLEHSNTPLLVHHDHPLAACQLHHPTPTITLHPSKIKHRACIPTALEYEELITEIRELEGFQKFLRPKTLPQLVAACTSGPVVLINVHTTRCGALVLCRASDVVHIPLPNFSLVDAKAMQDQLWDLGGGRVTAMDPPDMMRKILADLWNQLVKPIMDVVLTLVPPSTTLPHITWCPTGPLAFLPFHAAGIYPKHESTNAHSQTIIDIAVSSYTPTLEALLKPRTKVTAGDTEYPMALVLSQPATPNCDRILNMRTEA</sequence>
<name>A0ACB8TME7_9APHY</name>
<reference evidence="1" key="1">
    <citation type="journal article" date="2021" name="Environ. Microbiol.">
        <title>Gene family expansions and transcriptome signatures uncover fungal adaptations to wood decay.</title>
        <authorList>
            <person name="Hage H."/>
            <person name="Miyauchi S."/>
            <person name="Viragh M."/>
            <person name="Drula E."/>
            <person name="Min B."/>
            <person name="Chaduli D."/>
            <person name="Navarro D."/>
            <person name="Favel A."/>
            <person name="Norest M."/>
            <person name="Lesage-Meessen L."/>
            <person name="Balint B."/>
            <person name="Merenyi Z."/>
            <person name="de Eugenio L."/>
            <person name="Morin E."/>
            <person name="Martinez A.T."/>
            <person name="Baldrian P."/>
            <person name="Stursova M."/>
            <person name="Martinez M.J."/>
            <person name="Novotny C."/>
            <person name="Magnuson J.K."/>
            <person name="Spatafora J.W."/>
            <person name="Maurice S."/>
            <person name="Pangilinan J."/>
            <person name="Andreopoulos W."/>
            <person name="LaButti K."/>
            <person name="Hundley H."/>
            <person name="Na H."/>
            <person name="Kuo A."/>
            <person name="Barry K."/>
            <person name="Lipzen A."/>
            <person name="Henrissat B."/>
            <person name="Riley R."/>
            <person name="Ahrendt S."/>
            <person name="Nagy L.G."/>
            <person name="Grigoriev I.V."/>
            <person name="Martin F."/>
            <person name="Rosso M.N."/>
        </authorList>
    </citation>
    <scope>NUCLEOTIDE SEQUENCE</scope>
    <source>
        <strain evidence="1">CBS 384.51</strain>
    </source>
</reference>
<comment type="caution">
    <text evidence="1">The sequence shown here is derived from an EMBL/GenBank/DDBJ whole genome shotgun (WGS) entry which is preliminary data.</text>
</comment>
<keyword evidence="2" id="KW-1185">Reference proteome</keyword>
<evidence type="ECO:0000313" key="1">
    <source>
        <dbReference type="EMBL" id="KAI0083132.1"/>
    </source>
</evidence>
<evidence type="ECO:0000313" key="2">
    <source>
        <dbReference type="Proteomes" id="UP001055072"/>
    </source>
</evidence>